<keyword evidence="2" id="KW-1185">Reference proteome</keyword>
<dbReference type="EMBL" id="CAJRAY010000077">
    <property type="protein sequence ID" value="CAG5090746.1"/>
    <property type="molecule type" value="Genomic_DNA"/>
</dbReference>
<dbReference type="Proteomes" id="UP000681526">
    <property type="component" value="Unassembled WGS sequence"/>
</dbReference>
<accession>A0ABN7S5V6</accession>
<evidence type="ECO:0000313" key="1">
    <source>
        <dbReference type="EMBL" id="CAG5090746.1"/>
    </source>
</evidence>
<name>A0ABN7S5V6_THEXY</name>
<evidence type="ECO:0000313" key="2">
    <source>
        <dbReference type="Proteomes" id="UP000681526"/>
    </source>
</evidence>
<protein>
    <submittedName>
        <fullName evidence="1">Uncharacterized protein</fullName>
    </submittedName>
</protein>
<reference evidence="1 2" key="1">
    <citation type="submission" date="2021-04" db="EMBL/GenBank/DDBJ databases">
        <authorList>
            <person name="Rakotoarivonina H."/>
        </authorList>
    </citation>
    <scope>NUCLEOTIDE SEQUENCE [LARGE SCALE GENOMIC DNA]</scope>
    <source>
        <strain evidence="1 2">XE</strain>
    </source>
</reference>
<organism evidence="1 2">
    <name type="scientific">Thermobacillus xylanilyticus</name>
    <dbReference type="NCBI Taxonomy" id="76633"/>
    <lineage>
        <taxon>Bacteria</taxon>
        <taxon>Bacillati</taxon>
        <taxon>Bacillota</taxon>
        <taxon>Bacilli</taxon>
        <taxon>Bacillales</taxon>
        <taxon>Paenibacillaceae</taxon>
        <taxon>Thermobacillus</taxon>
    </lineage>
</organism>
<proteinExistence type="predicted"/>
<gene>
    <name evidence="1" type="primary">txxe 2954</name>
    <name evidence="1" type="ORF">TXXE_14590</name>
</gene>
<sequence length="25" mass="2956">MIVRRMIVQLKILRQGRGICERTKG</sequence>
<comment type="caution">
    <text evidence="1">The sequence shown here is derived from an EMBL/GenBank/DDBJ whole genome shotgun (WGS) entry which is preliminary data.</text>
</comment>